<keyword evidence="4" id="KW-0456">Lyase</keyword>
<protein>
    <recommendedName>
        <fullName evidence="3">4a-hydroxytetrahydrobiopterin dehydratase</fullName>
        <ecNumber evidence="3">4.2.1.96</ecNumber>
    </recommendedName>
    <alternativeName>
        <fullName evidence="5">4-alpha-hydroxy-tetrahydropterin dehydratase</fullName>
    </alternativeName>
</protein>
<dbReference type="RefSeq" id="XP_014517713.1">
    <property type="nucleotide sequence ID" value="XM_014662227.2"/>
</dbReference>
<dbReference type="GeneID" id="106775157"/>
<dbReference type="Pfam" id="PF01329">
    <property type="entry name" value="Pterin_4a"/>
    <property type="match status" value="1"/>
</dbReference>
<evidence type="ECO:0000256" key="1">
    <source>
        <dbReference type="ARBA" id="ARBA00001554"/>
    </source>
</evidence>
<organism evidence="7 8">
    <name type="scientific">Vigna radiata var. radiata</name>
    <name type="common">Mung bean</name>
    <name type="synonym">Phaseolus aureus</name>
    <dbReference type="NCBI Taxonomy" id="3916"/>
    <lineage>
        <taxon>Eukaryota</taxon>
        <taxon>Viridiplantae</taxon>
        <taxon>Streptophyta</taxon>
        <taxon>Embryophyta</taxon>
        <taxon>Tracheophyta</taxon>
        <taxon>Spermatophyta</taxon>
        <taxon>Magnoliopsida</taxon>
        <taxon>eudicotyledons</taxon>
        <taxon>Gunneridae</taxon>
        <taxon>Pentapetalae</taxon>
        <taxon>rosids</taxon>
        <taxon>fabids</taxon>
        <taxon>Fabales</taxon>
        <taxon>Fabaceae</taxon>
        <taxon>Papilionoideae</taxon>
        <taxon>50 kb inversion clade</taxon>
        <taxon>NPAAA clade</taxon>
        <taxon>indigoferoid/millettioid clade</taxon>
        <taxon>Phaseoleae</taxon>
        <taxon>Vigna</taxon>
    </lineage>
</organism>
<dbReference type="Gene3D" id="3.30.1360.20">
    <property type="entry name" value="Transcriptional coactivator/pterin dehydratase"/>
    <property type="match status" value="1"/>
</dbReference>
<evidence type="ECO:0000256" key="6">
    <source>
        <dbReference type="SAM" id="SignalP"/>
    </source>
</evidence>
<dbReference type="PANTHER" id="PTHR12599:SF0">
    <property type="entry name" value="PTERIN-4-ALPHA-CARBINOLAMINE DEHYDRATASE"/>
    <property type="match status" value="1"/>
</dbReference>
<evidence type="ECO:0000313" key="8">
    <source>
        <dbReference type="RefSeq" id="XP_014517713.1"/>
    </source>
</evidence>
<keyword evidence="6" id="KW-0732">Signal</keyword>
<dbReference type="CDD" id="cd00913">
    <property type="entry name" value="PCD_DCoH_subfamily_a"/>
    <property type="match status" value="1"/>
</dbReference>
<evidence type="ECO:0000256" key="4">
    <source>
        <dbReference type="ARBA" id="ARBA00023239"/>
    </source>
</evidence>
<dbReference type="InterPro" id="IPR036428">
    <property type="entry name" value="PCD_sf"/>
</dbReference>
<reference evidence="8" key="2">
    <citation type="submission" date="2025-08" db="UniProtKB">
        <authorList>
            <consortium name="RefSeq"/>
        </authorList>
    </citation>
    <scope>IDENTIFICATION</scope>
    <source>
        <tissue evidence="8">Leaf</tissue>
    </source>
</reference>
<keyword evidence="7" id="KW-1185">Reference proteome</keyword>
<dbReference type="KEGG" id="vra:106775157"/>
<feature type="signal peptide" evidence="6">
    <location>
        <begin position="1"/>
        <end position="19"/>
    </location>
</feature>
<feature type="chain" id="PRO_5010237524" description="4a-hydroxytetrahydrobiopterin dehydratase" evidence="6">
    <location>
        <begin position="20"/>
        <end position="183"/>
    </location>
</feature>
<reference evidence="7" key="1">
    <citation type="journal article" date="2014" name="Nat. Commun.">
        <title>Genome sequence of mungbean and insights into evolution within Vigna species.</title>
        <authorList>
            <person name="Kang Y.J."/>
            <person name="Kim S.K."/>
            <person name="Kim M.Y."/>
            <person name="Lestari P."/>
            <person name="Kim K.H."/>
            <person name="Ha B.K."/>
            <person name="Jun T.H."/>
            <person name="Hwang W.J."/>
            <person name="Lee T."/>
            <person name="Lee J."/>
            <person name="Shim S."/>
            <person name="Yoon M.Y."/>
            <person name="Jang Y.E."/>
            <person name="Han K.S."/>
            <person name="Taeprayoon P."/>
            <person name="Yoon N."/>
            <person name="Somta P."/>
            <person name="Tanya P."/>
            <person name="Kim K.S."/>
            <person name="Gwag J.G."/>
            <person name="Moon J.K."/>
            <person name="Lee Y.H."/>
            <person name="Park B.S."/>
            <person name="Bombarely A."/>
            <person name="Doyle J.J."/>
            <person name="Jackson S.A."/>
            <person name="Schafleitner R."/>
            <person name="Srinives P."/>
            <person name="Varshney R.K."/>
            <person name="Lee S.H."/>
        </authorList>
    </citation>
    <scope>NUCLEOTIDE SEQUENCE [LARGE SCALE GENOMIC DNA]</scope>
    <source>
        <strain evidence="7">cv. VC1973A</strain>
    </source>
</reference>
<dbReference type="AlphaFoldDB" id="A0A1S3VH73"/>
<comment type="similarity">
    <text evidence="2">Belongs to the pterin-4-alpha-carbinolamine dehydratase family.</text>
</comment>
<evidence type="ECO:0000313" key="7">
    <source>
        <dbReference type="Proteomes" id="UP000087766"/>
    </source>
</evidence>
<evidence type="ECO:0000256" key="5">
    <source>
        <dbReference type="ARBA" id="ARBA00030497"/>
    </source>
</evidence>
<sequence>MNHLLLLFRHPLLPLSVAAAKLSLQPFSQTYYSYTRRGMNSEIFHGASSPLTTATFCITNKDLSAKKCVPCNTKDLQPMTQDEARTLLPQVADWDLVNEDGVLKLRRSWKVKTFTKGLEFFRIIGDLAEAEGHHPDLHLVGWNNVTIEIWTHSVGGLTQNDFILAAKMNGLNLHGLLRRKASD</sequence>
<dbReference type="PANTHER" id="PTHR12599">
    <property type="entry name" value="PTERIN-4-ALPHA-CARBINOLAMINE DEHYDRATASE"/>
    <property type="match status" value="1"/>
</dbReference>
<dbReference type="OrthoDB" id="277398at2759"/>
<dbReference type="GO" id="GO:0006729">
    <property type="term" value="P:tetrahydrobiopterin biosynthetic process"/>
    <property type="evidence" value="ECO:0007669"/>
    <property type="project" value="InterPro"/>
</dbReference>
<dbReference type="SUPFAM" id="SSF55248">
    <property type="entry name" value="PCD-like"/>
    <property type="match status" value="1"/>
</dbReference>
<evidence type="ECO:0000256" key="3">
    <source>
        <dbReference type="ARBA" id="ARBA00013252"/>
    </source>
</evidence>
<dbReference type="GO" id="GO:0005739">
    <property type="term" value="C:mitochondrion"/>
    <property type="evidence" value="ECO:0007669"/>
    <property type="project" value="TreeGrafter"/>
</dbReference>
<accession>A0A1S3VH73</accession>
<dbReference type="STRING" id="3916.A0A1S3VH73"/>
<comment type="catalytic activity">
    <reaction evidence="1">
        <text>(4aS,6R)-4a-hydroxy-L-erythro-5,6,7,8-tetrahydrobiopterin = (6R)-L-erythro-6,7-dihydrobiopterin + H2O</text>
        <dbReference type="Rhea" id="RHEA:11920"/>
        <dbReference type="ChEBI" id="CHEBI:15377"/>
        <dbReference type="ChEBI" id="CHEBI:15642"/>
        <dbReference type="ChEBI" id="CHEBI:43120"/>
        <dbReference type="EC" id="4.2.1.96"/>
    </reaction>
</comment>
<proteinExistence type="inferred from homology"/>
<dbReference type="Proteomes" id="UP000087766">
    <property type="component" value="Chromosome 10"/>
</dbReference>
<dbReference type="GO" id="GO:0008124">
    <property type="term" value="F:4-alpha-hydroxytetrahydrobiopterin dehydratase activity"/>
    <property type="evidence" value="ECO:0007669"/>
    <property type="project" value="UniProtKB-EC"/>
</dbReference>
<gene>
    <name evidence="8" type="primary">LOC106775157</name>
</gene>
<dbReference type="InterPro" id="IPR001533">
    <property type="entry name" value="Pterin_deHydtase"/>
</dbReference>
<name>A0A1S3VH73_VIGRR</name>
<dbReference type="EC" id="4.2.1.96" evidence="3"/>
<evidence type="ECO:0000256" key="2">
    <source>
        <dbReference type="ARBA" id="ARBA00006472"/>
    </source>
</evidence>